<accession>A0AAN0JKR5</accession>
<reference evidence="2" key="2">
    <citation type="submission" date="2024-06" db="UniProtKB">
        <authorList>
            <consortium name="EnsemblMetazoa"/>
        </authorList>
    </citation>
    <scope>IDENTIFICATION</scope>
</reference>
<feature type="compositionally biased region" description="Acidic residues" evidence="1">
    <location>
        <begin position="132"/>
        <end position="141"/>
    </location>
</feature>
<sequence>MVSSCHTFIEKEGCLEAVFSIPEATYEKYFPLTLDRSRALENLTYEPVGLKFKSIYYSDTWSVKSDEQDASFTDTEGQVIIRDPNDTKTDIHVSIPVNHTDNGQTNKNTTKSDNTLCTPDISNGANKHELVPEDDNDEDNDPFANTGTNLYNIISEQNDTYTELEHIVPQPGRKMHRISVRETANEKPFVLHSPPYNKEKQ</sequence>
<dbReference type="Proteomes" id="UP000007879">
    <property type="component" value="Unassembled WGS sequence"/>
</dbReference>
<evidence type="ECO:0000256" key="1">
    <source>
        <dbReference type="SAM" id="MobiDB-lite"/>
    </source>
</evidence>
<dbReference type="KEGG" id="aqu:109585669"/>
<evidence type="ECO:0000313" key="2">
    <source>
        <dbReference type="EnsemblMetazoa" id="XP_019857360.1"/>
    </source>
</evidence>
<dbReference type="RefSeq" id="XP_019857360.1">
    <property type="nucleotide sequence ID" value="XM_020001801.1"/>
</dbReference>
<reference evidence="3" key="1">
    <citation type="journal article" date="2010" name="Nature">
        <title>The Amphimedon queenslandica genome and the evolution of animal complexity.</title>
        <authorList>
            <person name="Srivastava M."/>
            <person name="Simakov O."/>
            <person name="Chapman J."/>
            <person name="Fahey B."/>
            <person name="Gauthier M.E."/>
            <person name="Mitros T."/>
            <person name="Richards G.S."/>
            <person name="Conaco C."/>
            <person name="Dacre M."/>
            <person name="Hellsten U."/>
            <person name="Larroux C."/>
            <person name="Putnam N.H."/>
            <person name="Stanke M."/>
            <person name="Adamska M."/>
            <person name="Darling A."/>
            <person name="Degnan S.M."/>
            <person name="Oakley T.H."/>
            <person name="Plachetzki D.C."/>
            <person name="Zhai Y."/>
            <person name="Adamski M."/>
            <person name="Calcino A."/>
            <person name="Cummins S.F."/>
            <person name="Goodstein D.M."/>
            <person name="Harris C."/>
            <person name="Jackson D.J."/>
            <person name="Leys S.P."/>
            <person name="Shu S."/>
            <person name="Woodcroft B.J."/>
            <person name="Vervoort M."/>
            <person name="Kosik K.S."/>
            <person name="Manning G."/>
            <person name="Degnan B.M."/>
            <person name="Rokhsar D.S."/>
        </authorList>
    </citation>
    <scope>NUCLEOTIDE SEQUENCE [LARGE SCALE GENOMIC DNA]</scope>
</reference>
<protein>
    <submittedName>
        <fullName evidence="2">Uncharacterized protein</fullName>
    </submittedName>
</protein>
<dbReference type="GeneID" id="109585669"/>
<name>A0AAN0JKR5_AMPQE</name>
<feature type="region of interest" description="Disordered" evidence="1">
    <location>
        <begin position="95"/>
        <end position="143"/>
    </location>
</feature>
<evidence type="ECO:0000313" key="3">
    <source>
        <dbReference type="Proteomes" id="UP000007879"/>
    </source>
</evidence>
<dbReference type="EnsemblMetazoa" id="XM_020001801.1">
    <property type="protein sequence ID" value="XP_019857360.1"/>
    <property type="gene ID" value="LOC109585669"/>
</dbReference>
<feature type="compositionally biased region" description="Polar residues" evidence="1">
    <location>
        <begin position="97"/>
        <end position="125"/>
    </location>
</feature>
<proteinExistence type="predicted"/>
<organism evidence="2 3">
    <name type="scientific">Amphimedon queenslandica</name>
    <name type="common">Sponge</name>
    <dbReference type="NCBI Taxonomy" id="400682"/>
    <lineage>
        <taxon>Eukaryota</taxon>
        <taxon>Metazoa</taxon>
        <taxon>Porifera</taxon>
        <taxon>Demospongiae</taxon>
        <taxon>Heteroscleromorpha</taxon>
        <taxon>Haplosclerida</taxon>
        <taxon>Niphatidae</taxon>
        <taxon>Amphimedon</taxon>
    </lineage>
</organism>
<dbReference type="AlphaFoldDB" id="A0AAN0JKR5"/>
<keyword evidence="3" id="KW-1185">Reference proteome</keyword>